<dbReference type="SUPFAM" id="SSF48498">
    <property type="entry name" value="Tetracyclin repressor-like, C-terminal domain"/>
    <property type="match status" value="1"/>
</dbReference>
<dbReference type="PROSITE" id="PS50977">
    <property type="entry name" value="HTH_TETR_2"/>
    <property type="match status" value="1"/>
</dbReference>
<dbReference type="InterPro" id="IPR001647">
    <property type="entry name" value="HTH_TetR"/>
</dbReference>
<evidence type="ECO:0000313" key="7">
    <source>
        <dbReference type="Proteomes" id="UP000663937"/>
    </source>
</evidence>
<evidence type="ECO:0000256" key="4">
    <source>
        <dbReference type="PROSITE-ProRule" id="PRU00335"/>
    </source>
</evidence>
<dbReference type="GO" id="GO:0003700">
    <property type="term" value="F:DNA-binding transcription factor activity"/>
    <property type="evidence" value="ECO:0007669"/>
    <property type="project" value="TreeGrafter"/>
</dbReference>
<dbReference type="PRINTS" id="PR00455">
    <property type="entry name" value="HTHTETR"/>
</dbReference>
<dbReference type="EMBL" id="CP071868">
    <property type="protein sequence ID" value="QTE31507.1"/>
    <property type="molecule type" value="Genomic_DNA"/>
</dbReference>
<dbReference type="Gene3D" id="1.10.10.60">
    <property type="entry name" value="Homeodomain-like"/>
    <property type="match status" value="1"/>
</dbReference>
<dbReference type="GO" id="GO:0000976">
    <property type="term" value="F:transcription cis-regulatory region binding"/>
    <property type="evidence" value="ECO:0007669"/>
    <property type="project" value="TreeGrafter"/>
</dbReference>
<dbReference type="Pfam" id="PF00440">
    <property type="entry name" value="TetR_N"/>
    <property type="match status" value="1"/>
</dbReference>
<accession>A0A8A4ZLX7</accession>
<evidence type="ECO:0000256" key="1">
    <source>
        <dbReference type="ARBA" id="ARBA00023015"/>
    </source>
</evidence>
<dbReference type="Gene3D" id="1.10.357.10">
    <property type="entry name" value="Tetracycline Repressor, domain 2"/>
    <property type="match status" value="1"/>
</dbReference>
<dbReference type="InterPro" id="IPR009057">
    <property type="entry name" value="Homeodomain-like_sf"/>
</dbReference>
<evidence type="ECO:0000259" key="5">
    <source>
        <dbReference type="PROSITE" id="PS50977"/>
    </source>
</evidence>
<sequence length="200" mass="21136">MGLEAAHADGARAAPARRSGTRQQIIDAAVALIANRGFSATSVDDIAAAAGVAKGSIFYIFGSKTDMFEQILSEGVRRLTDDLRAAGAGLTGASALAALVTELLRNVHEHPAFAKLMTAEVFRTGRHWQDSIRLVRDESMAVFADVVHEARPDLDAALVGAAVFGATLVTGLEWLAFQPERTFDEVRAAILATTHGLLPG</sequence>
<gene>
    <name evidence="6" type="ORF">J4E96_12700</name>
</gene>
<dbReference type="Proteomes" id="UP000663937">
    <property type="component" value="Chromosome"/>
</dbReference>
<name>A0A8A4ZLX7_9MICO</name>
<dbReference type="AlphaFoldDB" id="A0A8A4ZLX7"/>
<evidence type="ECO:0000256" key="2">
    <source>
        <dbReference type="ARBA" id="ARBA00023125"/>
    </source>
</evidence>
<dbReference type="PANTHER" id="PTHR30055">
    <property type="entry name" value="HTH-TYPE TRANSCRIPTIONAL REGULATOR RUTR"/>
    <property type="match status" value="1"/>
</dbReference>
<protein>
    <submittedName>
        <fullName evidence="6">TetR family transcriptional regulator</fullName>
    </submittedName>
</protein>
<dbReference type="KEGG" id="psic:J4E96_12700"/>
<keyword evidence="7" id="KW-1185">Reference proteome</keyword>
<proteinExistence type="predicted"/>
<evidence type="ECO:0000256" key="3">
    <source>
        <dbReference type="ARBA" id="ARBA00023163"/>
    </source>
</evidence>
<feature type="domain" description="HTH tetR-type" evidence="5">
    <location>
        <begin position="19"/>
        <end position="79"/>
    </location>
</feature>
<keyword evidence="1" id="KW-0805">Transcription regulation</keyword>
<dbReference type="InterPro" id="IPR036271">
    <property type="entry name" value="Tet_transcr_reg_TetR-rel_C_sf"/>
</dbReference>
<evidence type="ECO:0000313" key="6">
    <source>
        <dbReference type="EMBL" id="QTE31507.1"/>
    </source>
</evidence>
<reference evidence="6" key="1">
    <citation type="submission" date="2021-03" db="EMBL/GenBank/DDBJ databases">
        <title>Pengzhenrongella sicca gen. nov., sp. nov., a new member of suborder Micrococcineae isolated from High-Arctic tundra soil.</title>
        <authorList>
            <person name="Peng F."/>
        </authorList>
    </citation>
    <scope>NUCLEOTIDE SEQUENCE</scope>
    <source>
        <strain evidence="6">LRZ-2</strain>
    </source>
</reference>
<dbReference type="PANTHER" id="PTHR30055:SF238">
    <property type="entry name" value="MYCOFACTOCIN BIOSYNTHESIS TRANSCRIPTIONAL REGULATOR MFTR-RELATED"/>
    <property type="match status" value="1"/>
</dbReference>
<keyword evidence="2 4" id="KW-0238">DNA-binding</keyword>
<organism evidence="6 7">
    <name type="scientific">Pengzhenrongella sicca</name>
    <dbReference type="NCBI Taxonomy" id="2819238"/>
    <lineage>
        <taxon>Bacteria</taxon>
        <taxon>Bacillati</taxon>
        <taxon>Actinomycetota</taxon>
        <taxon>Actinomycetes</taxon>
        <taxon>Micrococcales</taxon>
        <taxon>Pengzhenrongella</taxon>
    </lineage>
</organism>
<keyword evidence="3" id="KW-0804">Transcription</keyword>
<dbReference type="SUPFAM" id="SSF46689">
    <property type="entry name" value="Homeodomain-like"/>
    <property type="match status" value="1"/>
</dbReference>
<dbReference type="InterPro" id="IPR050109">
    <property type="entry name" value="HTH-type_TetR-like_transc_reg"/>
</dbReference>
<feature type="DNA-binding region" description="H-T-H motif" evidence="4">
    <location>
        <begin position="42"/>
        <end position="61"/>
    </location>
</feature>